<evidence type="ECO:0000313" key="2">
    <source>
        <dbReference type="EMBL" id="KHJ82049.1"/>
    </source>
</evidence>
<evidence type="ECO:0000256" key="1">
    <source>
        <dbReference type="SAM" id="MobiDB-lite"/>
    </source>
</evidence>
<keyword evidence="3" id="KW-1185">Reference proteome</keyword>
<dbReference type="AlphaFoldDB" id="A0A0B1SAV8"/>
<dbReference type="EMBL" id="KN582703">
    <property type="protein sequence ID" value="KHJ82049.1"/>
    <property type="molecule type" value="Genomic_DNA"/>
</dbReference>
<feature type="region of interest" description="Disordered" evidence="1">
    <location>
        <begin position="43"/>
        <end position="76"/>
    </location>
</feature>
<accession>A0A0B1SAV8</accession>
<feature type="non-terminal residue" evidence="2">
    <location>
        <position position="1"/>
    </location>
</feature>
<sequence length="217" mass="23915">LVTNVHRTCLGFDRLGIYDALSQPVKFAAVPDVLITAQVTTPAYPPISQPTASPYQKEPEKEEVQEPDPVPIGVSEPDERAKKVIDLSASSHQRAVETTETPALTELIEEIGEDNLVTTTTEQVAVNAPTARGTSVATSKKPQQDVYRLLKTLNLTEEETNNLVSQVEKVSAYPASFYTLLKCISSQGGTRRAGQKTDRGSCHRTNYSLRKTLYQYY</sequence>
<dbReference type="OrthoDB" id="5867972at2759"/>
<protein>
    <submittedName>
        <fullName evidence="2">Uncharacterized protein</fullName>
    </submittedName>
</protein>
<reference evidence="2 3" key="1">
    <citation type="submission" date="2014-03" db="EMBL/GenBank/DDBJ databases">
        <title>Draft genome of the hookworm Oesophagostomum dentatum.</title>
        <authorList>
            <person name="Mitreva M."/>
        </authorList>
    </citation>
    <scope>NUCLEOTIDE SEQUENCE [LARGE SCALE GENOMIC DNA]</scope>
    <source>
        <strain evidence="2 3">OD-Hann</strain>
    </source>
</reference>
<organism evidence="2 3">
    <name type="scientific">Oesophagostomum dentatum</name>
    <name type="common">Nodular worm</name>
    <dbReference type="NCBI Taxonomy" id="61180"/>
    <lineage>
        <taxon>Eukaryota</taxon>
        <taxon>Metazoa</taxon>
        <taxon>Ecdysozoa</taxon>
        <taxon>Nematoda</taxon>
        <taxon>Chromadorea</taxon>
        <taxon>Rhabditida</taxon>
        <taxon>Rhabditina</taxon>
        <taxon>Rhabditomorpha</taxon>
        <taxon>Strongyloidea</taxon>
        <taxon>Strongylidae</taxon>
        <taxon>Oesophagostomum</taxon>
    </lineage>
</organism>
<gene>
    <name evidence="2" type="ORF">OESDEN_18260</name>
</gene>
<proteinExistence type="predicted"/>
<name>A0A0B1SAV8_OESDE</name>
<dbReference type="Proteomes" id="UP000053660">
    <property type="component" value="Unassembled WGS sequence"/>
</dbReference>
<evidence type="ECO:0000313" key="3">
    <source>
        <dbReference type="Proteomes" id="UP000053660"/>
    </source>
</evidence>